<feature type="compositionally biased region" description="Basic and acidic residues" evidence="1">
    <location>
        <begin position="78"/>
        <end position="88"/>
    </location>
</feature>
<feature type="region of interest" description="Disordered" evidence="1">
    <location>
        <begin position="74"/>
        <end position="96"/>
    </location>
</feature>
<protein>
    <submittedName>
        <fullName evidence="2">Uncharacterized protein</fullName>
    </submittedName>
</protein>
<name>A0ABV8LQY8_9ACTN</name>
<gene>
    <name evidence="2" type="ORF">ACFOZ4_22885</name>
</gene>
<evidence type="ECO:0000313" key="2">
    <source>
        <dbReference type="EMBL" id="MFC4133466.1"/>
    </source>
</evidence>
<sequence>MQDDALSRAVIVFVWGNPRRGWPGSHPDAVRDLFGDQAGALLSRIDALISEAGRVSPDNDLAVYGRRVAEALQSSHPELSDEARKAVAEKSTYSWR</sequence>
<evidence type="ECO:0000256" key="1">
    <source>
        <dbReference type="SAM" id="MobiDB-lite"/>
    </source>
</evidence>
<keyword evidence="3" id="KW-1185">Reference proteome</keyword>
<reference evidence="3" key="1">
    <citation type="journal article" date="2019" name="Int. J. Syst. Evol. Microbiol.">
        <title>The Global Catalogue of Microorganisms (GCM) 10K type strain sequencing project: providing services to taxonomists for standard genome sequencing and annotation.</title>
        <authorList>
            <consortium name="The Broad Institute Genomics Platform"/>
            <consortium name="The Broad Institute Genome Sequencing Center for Infectious Disease"/>
            <person name="Wu L."/>
            <person name="Ma J."/>
        </authorList>
    </citation>
    <scope>NUCLEOTIDE SEQUENCE [LARGE SCALE GENOMIC DNA]</scope>
    <source>
        <strain evidence="3">CGMCC 4.7289</strain>
    </source>
</reference>
<dbReference type="Proteomes" id="UP001595816">
    <property type="component" value="Unassembled WGS sequence"/>
</dbReference>
<proteinExistence type="predicted"/>
<dbReference type="RefSeq" id="WP_253760740.1">
    <property type="nucleotide sequence ID" value="NZ_JAMZDZ010000001.1"/>
</dbReference>
<accession>A0ABV8LQY8</accession>
<comment type="caution">
    <text evidence="2">The sequence shown here is derived from an EMBL/GenBank/DDBJ whole genome shotgun (WGS) entry which is preliminary data.</text>
</comment>
<organism evidence="2 3">
    <name type="scientific">Hamadaea flava</name>
    <dbReference type="NCBI Taxonomy" id="1742688"/>
    <lineage>
        <taxon>Bacteria</taxon>
        <taxon>Bacillati</taxon>
        <taxon>Actinomycetota</taxon>
        <taxon>Actinomycetes</taxon>
        <taxon>Micromonosporales</taxon>
        <taxon>Micromonosporaceae</taxon>
        <taxon>Hamadaea</taxon>
    </lineage>
</organism>
<evidence type="ECO:0000313" key="3">
    <source>
        <dbReference type="Proteomes" id="UP001595816"/>
    </source>
</evidence>
<dbReference type="EMBL" id="JBHSAY010000010">
    <property type="protein sequence ID" value="MFC4133466.1"/>
    <property type="molecule type" value="Genomic_DNA"/>
</dbReference>